<dbReference type="GO" id="GO:0005886">
    <property type="term" value="C:plasma membrane"/>
    <property type="evidence" value="ECO:0007669"/>
    <property type="project" value="TreeGrafter"/>
</dbReference>
<dbReference type="SUPFAM" id="SSF81321">
    <property type="entry name" value="Family A G protein-coupled receptor-like"/>
    <property type="match status" value="1"/>
</dbReference>
<feature type="transmembrane region" description="Helical" evidence="10">
    <location>
        <begin position="105"/>
        <end position="129"/>
    </location>
</feature>
<evidence type="ECO:0000256" key="5">
    <source>
        <dbReference type="ARBA" id="ARBA00023040"/>
    </source>
</evidence>
<dbReference type="OrthoDB" id="10049706at2759"/>
<dbReference type="InterPro" id="IPR017452">
    <property type="entry name" value="GPCR_Rhodpsn_7TM"/>
</dbReference>
<keyword evidence="7 9" id="KW-0675">Receptor</keyword>
<evidence type="ECO:0000256" key="1">
    <source>
        <dbReference type="ARBA" id="ARBA00004141"/>
    </source>
</evidence>
<feature type="transmembrane region" description="Helical" evidence="10">
    <location>
        <begin position="187"/>
        <end position="205"/>
    </location>
</feature>
<evidence type="ECO:0000256" key="8">
    <source>
        <dbReference type="ARBA" id="ARBA00023224"/>
    </source>
</evidence>
<gene>
    <name evidence="12" type="ORF">OSB1V03_LOCUS7656</name>
</gene>
<feature type="transmembrane region" description="Helical" evidence="10">
    <location>
        <begin position="243"/>
        <end position="261"/>
    </location>
</feature>
<feature type="transmembrane region" description="Helical" evidence="10">
    <location>
        <begin position="149"/>
        <end position="167"/>
    </location>
</feature>
<name>A0A7R9Q019_9ACAR</name>
<evidence type="ECO:0000259" key="11">
    <source>
        <dbReference type="PROSITE" id="PS50262"/>
    </source>
</evidence>
<dbReference type="InterPro" id="IPR000276">
    <property type="entry name" value="GPCR_Rhodpsn"/>
</dbReference>
<evidence type="ECO:0000256" key="10">
    <source>
        <dbReference type="SAM" id="Phobius"/>
    </source>
</evidence>
<dbReference type="PANTHER" id="PTHR45695:SF26">
    <property type="entry name" value="NEUROPEPTIDE CCHAMIDE-1 RECEPTOR"/>
    <property type="match status" value="1"/>
</dbReference>
<dbReference type="EMBL" id="OC859120">
    <property type="protein sequence ID" value="CAD7627226.1"/>
    <property type="molecule type" value="Genomic_DNA"/>
</dbReference>
<dbReference type="Proteomes" id="UP000759131">
    <property type="component" value="Unassembled WGS sequence"/>
</dbReference>
<dbReference type="Pfam" id="PF00001">
    <property type="entry name" value="7tm_1"/>
    <property type="match status" value="1"/>
</dbReference>
<dbReference type="EMBL" id="CAJPIZ010004545">
    <property type="protein sequence ID" value="CAG2107656.1"/>
    <property type="molecule type" value="Genomic_DNA"/>
</dbReference>
<evidence type="ECO:0000256" key="7">
    <source>
        <dbReference type="ARBA" id="ARBA00023170"/>
    </source>
</evidence>
<keyword evidence="5 9" id="KW-0297">G-protein coupled receptor</keyword>
<accession>A0A7R9Q019</accession>
<reference evidence="12" key="1">
    <citation type="submission" date="2020-11" db="EMBL/GenBank/DDBJ databases">
        <authorList>
            <person name="Tran Van P."/>
        </authorList>
    </citation>
    <scope>NUCLEOTIDE SEQUENCE</scope>
</reference>
<dbReference type="Gene3D" id="1.20.1070.10">
    <property type="entry name" value="Rhodopsin 7-helix transmembrane proteins"/>
    <property type="match status" value="1"/>
</dbReference>
<sequence>MSQMVIKLSNEMNNSWKLEATENYFYVTTSLPQNQFYETIGADNHTLLTMNSTNNEDYMPYEDRLETYIVPLVFSIIFIVGFIGNGTLIHIFIRHKSMRNLPNTFILCLAVGDLLVIVGTVPFISLIYTLDSWPFGEFICKFSEFMRDVSIGITVLTLSVLSFDRYVAIAQPFSKINDNMSKKSTTLVVIALWIISVLLAIPGAYNSQVIRYNITNDIHINICYPFPAELGHWYPKMIVSFKFIFFYIIPLVTIGSFYALMARHLVKSSQQISGLNVNQQFKHLELRTRVAKMVFILSVIFAVCFFPNHIFMIWFYFTYPNSMENYNTFWHILKITVRELYLISGKFRSHFKRYLFGCFAKRRQLERKPTYRAKPLLFYSTSIKSSSGAIAGANSTRL</sequence>
<dbReference type="PANTHER" id="PTHR45695">
    <property type="entry name" value="LEUCOKININ RECEPTOR-RELATED"/>
    <property type="match status" value="1"/>
</dbReference>
<evidence type="ECO:0000256" key="9">
    <source>
        <dbReference type="RuleBase" id="RU000688"/>
    </source>
</evidence>
<protein>
    <recommendedName>
        <fullName evidence="11">G-protein coupled receptors family 1 profile domain-containing protein</fullName>
    </recommendedName>
</protein>
<dbReference type="PROSITE" id="PS00237">
    <property type="entry name" value="G_PROTEIN_RECEP_F1_1"/>
    <property type="match status" value="1"/>
</dbReference>
<organism evidence="12">
    <name type="scientific">Medioppia subpectinata</name>
    <dbReference type="NCBI Taxonomy" id="1979941"/>
    <lineage>
        <taxon>Eukaryota</taxon>
        <taxon>Metazoa</taxon>
        <taxon>Ecdysozoa</taxon>
        <taxon>Arthropoda</taxon>
        <taxon>Chelicerata</taxon>
        <taxon>Arachnida</taxon>
        <taxon>Acari</taxon>
        <taxon>Acariformes</taxon>
        <taxon>Sarcoptiformes</taxon>
        <taxon>Oribatida</taxon>
        <taxon>Brachypylina</taxon>
        <taxon>Oppioidea</taxon>
        <taxon>Oppiidae</taxon>
        <taxon>Medioppia</taxon>
    </lineage>
</organism>
<feature type="transmembrane region" description="Helical" evidence="10">
    <location>
        <begin position="68"/>
        <end position="93"/>
    </location>
</feature>
<evidence type="ECO:0000313" key="13">
    <source>
        <dbReference type="Proteomes" id="UP000759131"/>
    </source>
</evidence>
<evidence type="ECO:0000256" key="6">
    <source>
        <dbReference type="ARBA" id="ARBA00023136"/>
    </source>
</evidence>
<keyword evidence="4 10" id="KW-1133">Transmembrane helix</keyword>
<evidence type="ECO:0000256" key="4">
    <source>
        <dbReference type="ARBA" id="ARBA00022989"/>
    </source>
</evidence>
<keyword evidence="13" id="KW-1185">Reference proteome</keyword>
<feature type="transmembrane region" description="Helical" evidence="10">
    <location>
        <begin position="294"/>
        <end position="317"/>
    </location>
</feature>
<keyword evidence="6 10" id="KW-0472">Membrane</keyword>
<dbReference type="AlphaFoldDB" id="A0A7R9Q019"/>
<evidence type="ECO:0000256" key="2">
    <source>
        <dbReference type="ARBA" id="ARBA00010663"/>
    </source>
</evidence>
<evidence type="ECO:0000313" key="12">
    <source>
        <dbReference type="EMBL" id="CAD7627226.1"/>
    </source>
</evidence>
<dbReference type="PRINTS" id="PR00237">
    <property type="entry name" value="GPCRRHODOPSN"/>
</dbReference>
<keyword evidence="8 9" id="KW-0807">Transducer</keyword>
<comment type="subcellular location">
    <subcellularLocation>
        <location evidence="1">Membrane</location>
        <topology evidence="1">Multi-pass membrane protein</topology>
    </subcellularLocation>
</comment>
<dbReference type="GO" id="GO:0008188">
    <property type="term" value="F:neuropeptide receptor activity"/>
    <property type="evidence" value="ECO:0007669"/>
    <property type="project" value="TreeGrafter"/>
</dbReference>
<proteinExistence type="inferred from homology"/>
<keyword evidence="3 9" id="KW-0812">Transmembrane</keyword>
<comment type="similarity">
    <text evidence="2 9">Belongs to the G-protein coupled receptor 1 family.</text>
</comment>
<evidence type="ECO:0000256" key="3">
    <source>
        <dbReference type="ARBA" id="ARBA00022692"/>
    </source>
</evidence>
<dbReference type="PROSITE" id="PS50262">
    <property type="entry name" value="G_PROTEIN_RECEP_F1_2"/>
    <property type="match status" value="1"/>
</dbReference>
<feature type="domain" description="G-protein coupled receptors family 1 profile" evidence="11">
    <location>
        <begin position="84"/>
        <end position="356"/>
    </location>
</feature>